<gene>
    <name evidence="4" type="ORF">EDC90_10128</name>
</gene>
<reference evidence="4 5" key="1">
    <citation type="submission" date="2019-03" db="EMBL/GenBank/DDBJ databases">
        <title>Freshwater and sediment microbial communities from various areas in North America, analyzing microbe dynamics in response to fracking.</title>
        <authorList>
            <person name="Lamendella R."/>
        </authorList>
    </citation>
    <scope>NUCLEOTIDE SEQUENCE [LARGE SCALE GENOMIC DNA]</scope>
    <source>
        <strain evidence="4 5">175.2</strain>
    </source>
</reference>
<organism evidence="4 5">
    <name type="scientific">Martelella mediterranea</name>
    <dbReference type="NCBI Taxonomy" id="293089"/>
    <lineage>
        <taxon>Bacteria</taxon>
        <taxon>Pseudomonadati</taxon>
        <taxon>Pseudomonadota</taxon>
        <taxon>Alphaproteobacteria</taxon>
        <taxon>Hyphomicrobiales</taxon>
        <taxon>Aurantimonadaceae</taxon>
        <taxon>Martelella</taxon>
    </lineage>
</organism>
<dbReference type="InterPro" id="IPR050832">
    <property type="entry name" value="Bact_Acetyltransf"/>
</dbReference>
<dbReference type="Gene3D" id="3.40.630.30">
    <property type="match status" value="1"/>
</dbReference>
<dbReference type="OrthoDB" id="9803233at2"/>
<comment type="caution">
    <text evidence="4">The sequence shown here is derived from an EMBL/GenBank/DDBJ whole genome shotgun (WGS) entry which is preliminary data.</text>
</comment>
<dbReference type="RefSeq" id="WP_132310928.1">
    <property type="nucleotide sequence ID" value="NZ_SMAR01000012.1"/>
</dbReference>
<dbReference type="AlphaFoldDB" id="A0A4R3NSF9"/>
<dbReference type="Pfam" id="PF00583">
    <property type="entry name" value="Acetyltransf_1"/>
    <property type="match status" value="1"/>
</dbReference>
<dbReference type="Proteomes" id="UP000295097">
    <property type="component" value="Unassembled WGS sequence"/>
</dbReference>
<dbReference type="InterPro" id="IPR016181">
    <property type="entry name" value="Acyl_CoA_acyltransferase"/>
</dbReference>
<name>A0A4R3NSF9_9HYPH</name>
<dbReference type="PROSITE" id="PS51186">
    <property type="entry name" value="GNAT"/>
    <property type="match status" value="1"/>
</dbReference>
<keyword evidence="5" id="KW-1185">Reference proteome</keyword>
<evidence type="ECO:0000259" key="3">
    <source>
        <dbReference type="PROSITE" id="PS51186"/>
    </source>
</evidence>
<dbReference type="InterPro" id="IPR000182">
    <property type="entry name" value="GNAT_dom"/>
</dbReference>
<keyword evidence="1 4" id="KW-0808">Transferase</keyword>
<dbReference type="EMBL" id="SMAR01000012">
    <property type="protein sequence ID" value="TCT39511.1"/>
    <property type="molecule type" value="Genomic_DNA"/>
</dbReference>
<dbReference type="SUPFAM" id="SSF55729">
    <property type="entry name" value="Acyl-CoA N-acyltransferases (Nat)"/>
    <property type="match status" value="1"/>
</dbReference>
<dbReference type="PANTHER" id="PTHR43877">
    <property type="entry name" value="AMINOALKYLPHOSPHONATE N-ACETYLTRANSFERASE-RELATED-RELATED"/>
    <property type="match status" value="1"/>
</dbReference>
<evidence type="ECO:0000313" key="5">
    <source>
        <dbReference type="Proteomes" id="UP000295097"/>
    </source>
</evidence>
<evidence type="ECO:0000256" key="1">
    <source>
        <dbReference type="ARBA" id="ARBA00022679"/>
    </source>
</evidence>
<dbReference type="PANTHER" id="PTHR43877:SF2">
    <property type="entry name" value="AMINOALKYLPHOSPHONATE N-ACETYLTRANSFERASE-RELATED"/>
    <property type="match status" value="1"/>
</dbReference>
<dbReference type="GO" id="GO:0016747">
    <property type="term" value="F:acyltransferase activity, transferring groups other than amino-acyl groups"/>
    <property type="evidence" value="ECO:0007669"/>
    <property type="project" value="InterPro"/>
</dbReference>
<feature type="domain" description="N-acetyltransferase" evidence="3">
    <location>
        <begin position="14"/>
        <end position="153"/>
    </location>
</feature>
<dbReference type="CDD" id="cd04301">
    <property type="entry name" value="NAT_SF"/>
    <property type="match status" value="1"/>
</dbReference>
<protein>
    <submittedName>
        <fullName evidence="4">Putative acetyltransferase</fullName>
    </submittedName>
</protein>
<keyword evidence="2" id="KW-0012">Acyltransferase</keyword>
<evidence type="ECO:0000313" key="4">
    <source>
        <dbReference type="EMBL" id="TCT39511.1"/>
    </source>
</evidence>
<evidence type="ECO:0000256" key="2">
    <source>
        <dbReference type="ARBA" id="ARBA00023315"/>
    </source>
</evidence>
<accession>A0A4R3NSF9</accession>
<proteinExistence type="predicted"/>
<sequence length="153" mass="16619">MVRPIIDIESPHDDSLRTLFVELKSSMTAMSSSDVIDYQLSVDVSSPSATTFVARVDGKAVGTGSLVRHSGGVAEAKRLFTEPAYRKHGIGRSILRHISSLAASEGFKELVMVTDAKLDDSIAFAEKAGFSRREKILDHAPSKHSIFFAKTLP</sequence>